<keyword evidence="6" id="KW-1185">Reference proteome</keyword>
<name>A0A6P6XBZ0_COFAR</name>
<evidence type="ECO:0000313" key="6">
    <source>
        <dbReference type="Proteomes" id="UP001652660"/>
    </source>
</evidence>
<organism evidence="6 7">
    <name type="scientific">Coffea arabica</name>
    <name type="common">Arabian coffee</name>
    <dbReference type="NCBI Taxonomy" id="13443"/>
    <lineage>
        <taxon>Eukaryota</taxon>
        <taxon>Viridiplantae</taxon>
        <taxon>Streptophyta</taxon>
        <taxon>Embryophyta</taxon>
        <taxon>Tracheophyta</taxon>
        <taxon>Spermatophyta</taxon>
        <taxon>Magnoliopsida</taxon>
        <taxon>eudicotyledons</taxon>
        <taxon>Gunneridae</taxon>
        <taxon>Pentapetalae</taxon>
        <taxon>asterids</taxon>
        <taxon>lamiids</taxon>
        <taxon>Gentianales</taxon>
        <taxon>Rubiaceae</taxon>
        <taxon>Ixoroideae</taxon>
        <taxon>Gardenieae complex</taxon>
        <taxon>Bertiereae - Coffeeae clade</taxon>
        <taxon>Coffeeae</taxon>
        <taxon>Coffea</taxon>
    </lineage>
</organism>
<keyword evidence="4" id="KW-0325">Glycoprotein</keyword>
<protein>
    <submittedName>
        <fullName evidence="7">Protein STRICTOSIDINE SYNTHASE-LIKE 10</fullName>
    </submittedName>
</protein>
<comment type="similarity">
    <text evidence="2">Belongs to the strictosidine synthase family.</text>
</comment>
<evidence type="ECO:0000256" key="3">
    <source>
        <dbReference type="ARBA" id="ARBA00022554"/>
    </source>
</evidence>
<dbReference type="AlphaFoldDB" id="A0A6P6XBZ0"/>
<dbReference type="PANTHER" id="PTHR10426">
    <property type="entry name" value="STRICTOSIDINE SYNTHASE-RELATED"/>
    <property type="match status" value="1"/>
</dbReference>
<sequence>MGFLPLKVGDQSNICPRKSLLALLKLWNESMNPSAPSSFAIPPGGLGAGVHSGYEPRHPISQRKWSHEPFPISGASGPESLAFDRHGDGPYTGVSDGRIIKWDRNQSRWINFATTTPFRDGCEGSEDHVNTEARCGRPLGLSFDHKTGDLYIADAYMGLLAVGSKGGLATPVVQEVHGFPFKFLNDLVIDQDSGAIYFTDTSTRFERREFANVMFSGDNSGRLLKFDPRNNEVTVLLHNLMFPNGVALSKNGDFLLVAETTNSRILRYWLEPSSKLGKVEVFANLPGRPDNIKRNQNGEFWVAANSEKGGLFNWILSRPRLGNFLARIHFDFTKLDSLFGNPDDAYAFAIRLSENGDTLETIESSEGETLKYISDVDEESGGSLWVGSVVRPFAIKLNASN</sequence>
<dbReference type="RefSeq" id="XP_027124381.2">
    <property type="nucleotide sequence ID" value="XM_027268580.2"/>
</dbReference>
<evidence type="ECO:0000313" key="7">
    <source>
        <dbReference type="RefSeq" id="XP_027124381.2"/>
    </source>
</evidence>
<dbReference type="GO" id="GO:0012505">
    <property type="term" value="C:endomembrane system"/>
    <property type="evidence" value="ECO:0007669"/>
    <property type="project" value="TreeGrafter"/>
</dbReference>
<dbReference type="PANTHER" id="PTHR10426:SF79">
    <property type="entry name" value="PROTEIN STRICTOSIDINE SYNTHASE-LIKE 2"/>
    <property type="match status" value="1"/>
</dbReference>
<reference evidence="6" key="1">
    <citation type="journal article" date="2025" name="Foods">
        <title>Unveiling the Microbial Signatures of Arabica Coffee Cherries: Insights into Ripeness Specific Diversity, Functional Traits, and Implications for Quality and Safety.</title>
        <authorList>
            <consortium name="RefSeq"/>
            <person name="Tenea G.N."/>
            <person name="Cifuentes V."/>
            <person name="Reyes P."/>
            <person name="Cevallos-Vallejos M."/>
        </authorList>
    </citation>
    <scope>NUCLEOTIDE SEQUENCE [LARGE SCALE GENOMIC DNA]</scope>
</reference>
<dbReference type="Proteomes" id="UP001652660">
    <property type="component" value="Chromosome 4e"/>
</dbReference>
<dbReference type="SUPFAM" id="SSF63829">
    <property type="entry name" value="Calcium-dependent phosphotriesterase"/>
    <property type="match status" value="1"/>
</dbReference>
<dbReference type="InterPro" id="IPR011042">
    <property type="entry name" value="6-blade_b-propeller_TolB-like"/>
</dbReference>
<comment type="subcellular location">
    <subcellularLocation>
        <location evidence="1">Vacuole</location>
    </subcellularLocation>
</comment>
<evidence type="ECO:0000256" key="2">
    <source>
        <dbReference type="ARBA" id="ARBA00009191"/>
    </source>
</evidence>
<keyword evidence="3" id="KW-0926">Vacuole</keyword>
<gene>
    <name evidence="7" type="primary">LOC113741096</name>
</gene>
<proteinExistence type="inferred from homology"/>
<dbReference type="GO" id="GO:0005773">
    <property type="term" value="C:vacuole"/>
    <property type="evidence" value="ECO:0007669"/>
    <property type="project" value="UniProtKB-SubCell"/>
</dbReference>
<accession>A0A6P6XBZ0</accession>
<evidence type="ECO:0000256" key="1">
    <source>
        <dbReference type="ARBA" id="ARBA00004116"/>
    </source>
</evidence>
<dbReference type="GeneID" id="113741096"/>
<dbReference type="GO" id="GO:0016787">
    <property type="term" value="F:hydrolase activity"/>
    <property type="evidence" value="ECO:0007669"/>
    <property type="project" value="TreeGrafter"/>
</dbReference>
<dbReference type="Gene3D" id="2.120.10.30">
    <property type="entry name" value="TolB, C-terminal domain"/>
    <property type="match status" value="1"/>
</dbReference>
<evidence type="ECO:0000259" key="5">
    <source>
        <dbReference type="Pfam" id="PF03088"/>
    </source>
</evidence>
<evidence type="ECO:0000256" key="4">
    <source>
        <dbReference type="ARBA" id="ARBA00023180"/>
    </source>
</evidence>
<dbReference type="OrthoDB" id="5307922at2759"/>
<dbReference type="Pfam" id="PF20067">
    <property type="entry name" value="SSL_N"/>
    <property type="match status" value="1"/>
</dbReference>
<feature type="domain" description="Strictosidine synthase conserved region" evidence="5">
    <location>
        <begin position="185"/>
        <end position="271"/>
    </location>
</feature>
<dbReference type="InterPro" id="IPR018119">
    <property type="entry name" value="Strictosidine_synth_cons-reg"/>
</dbReference>
<dbReference type="Pfam" id="PF03088">
    <property type="entry name" value="Str_synth"/>
    <property type="match status" value="1"/>
</dbReference>
<reference evidence="7" key="2">
    <citation type="submission" date="2025-08" db="UniProtKB">
        <authorList>
            <consortium name="RefSeq"/>
        </authorList>
    </citation>
    <scope>IDENTIFICATION</scope>
    <source>
        <tissue evidence="7">Leaves</tissue>
    </source>
</reference>